<dbReference type="SUPFAM" id="SSF51182">
    <property type="entry name" value="RmlC-like cupins"/>
    <property type="match status" value="1"/>
</dbReference>
<dbReference type="InterPro" id="IPR014628">
    <property type="entry name" value="Man6P_isomerase_Firm_short"/>
</dbReference>
<dbReference type="Gene3D" id="2.60.120.10">
    <property type="entry name" value="Jelly Rolls"/>
    <property type="match status" value="2"/>
</dbReference>
<evidence type="ECO:0000256" key="1">
    <source>
        <dbReference type="ARBA" id="ARBA00022723"/>
    </source>
</evidence>
<feature type="domain" description="Mannose-6-phosphate isomerase cupin" evidence="8">
    <location>
        <begin position="275"/>
        <end position="347"/>
    </location>
</feature>
<dbReference type="HOGENOM" id="CLU_020529_0_1_10"/>
<dbReference type="InterPro" id="IPR051804">
    <property type="entry name" value="Carb_Metab_Reg_Kinase/Isom"/>
</dbReference>
<accession>F9DIS8</accession>
<reference evidence="9 10" key="1">
    <citation type="submission" date="2011-04" db="EMBL/GenBank/DDBJ databases">
        <authorList>
            <person name="Muzny D."/>
            <person name="Qin X."/>
            <person name="Deng J."/>
            <person name="Jiang H."/>
            <person name="Liu Y."/>
            <person name="Qu J."/>
            <person name="Song X.-Z."/>
            <person name="Zhang L."/>
            <person name="Thornton R."/>
            <person name="Coyle M."/>
            <person name="Francisco L."/>
            <person name="Jackson L."/>
            <person name="Javaid M."/>
            <person name="Korchina V."/>
            <person name="Kovar C."/>
            <person name="Mata R."/>
            <person name="Mathew T."/>
            <person name="Ngo R."/>
            <person name="Nguyen L."/>
            <person name="Nguyen N."/>
            <person name="Okwuonu G."/>
            <person name="Ongeri F."/>
            <person name="Pham C."/>
            <person name="Simmons D."/>
            <person name="Wilczek-Boney K."/>
            <person name="Hale W."/>
            <person name="Jakkamsetti A."/>
            <person name="Pham P."/>
            <person name="Ruth R."/>
            <person name="San Lucas F."/>
            <person name="Warren J."/>
            <person name="Zhang J."/>
            <person name="Zhao Z."/>
            <person name="Zhou C."/>
            <person name="Zhu D."/>
            <person name="Lee S."/>
            <person name="Bess C."/>
            <person name="Blankenburg K."/>
            <person name="Forbes L."/>
            <person name="Fu Q."/>
            <person name="Gubbala S."/>
            <person name="Hirani K."/>
            <person name="Jayaseelan J.C."/>
            <person name="Lara F."/>
            <person name="Munidasa M."/>
            <person name="Palculict T."/>
            <person name="Patil S."/>
            <person name="Pu L.-L."/>
            <person name="Saada N."/>
            <person name="Tang L."/>
            <person name="Weissenberger G."/>
            <person name="Zhu Y."/>
            <person name="Hemphill L."/>
            <person name="Shang Y."/>
            <person name="Youmans B."/>
            <person name="Ayvaz T."/>
            <person name="Ross M."/>
            <person name="Santibanez J."/>
            <person name="Aqrawi P."/>
            <person name="Gross S."/>
            <person name="Joshi V."/>
            <person name="Fowler G."/>
            <person name="Nazareth L."/>
            <person name="Reid J."/>
            <person name="Worley K."/>
            <person name="Petrosino J."/>
            <person name="Highlander S."/>
            <person name="Gibbs R."/>
        </authorList>
    </citation>
    <scope>NUCLEOTIDE SEQUENCE [LARGE SCALE GENOMIC DNA]</scope>
    <source>
        <strain evidence="9 10">ATCC 700821</strain>
    </source>
</reference>
<dbReference type="InterPro" id="IPR014710">
    <property type="entry name" value="RmlC-like_jellyroll"/>
</dbReference>
<gene>
    <name evidence="9" type="primary">manA</name>
    <name evidence="9" type="ORF">HMPREF9144_1568</name>
</gene>
<feature type="active site" evidence="6">
    <location>
        <position position="228"/>
    </location>
</feature>
<evidence type="ECO:0000313" key="9">
    <source>
        <dbReference type="EMBL" id="EGQ16761.1"/>
    </source>
</evidence>
<keyword evidence="2 5" id="KW-0862">Zinc</keyword>
<keyword evidence="1 5" id="KW-0479">Metal-binding</keyword>
<dbReference type="PANTHER" id="PTHR42742:SF3">
    <property type="entry name" value="FRUCTOKINASE"/>
    <property type="match status" value="1"/>
</dbReference>
<dbReference type="STRING" id="997353.HMPREF9144_1568"/>
<dbReference type="Proteomes" id="UP000004123">
    <property type="component" value="Unassembled WGS sequence"/>
</dbReference>
<evidence type="ECO:0000256" key="6">
    <source>
        <dbReference type="PIRSR" id="PIRSR036894-2"/>
    </source>
</evidence>
<dbReference type="AlphaFoldDB" id="F9DIS8"/>
<dbReference type="Pfam" id="PF21621">
    <property type="entry name" value="MPI_cupin_dom"/>
    <property type="match status" value="1"/>
</dbReference>
<evidence type="ECO:0000256" key="2">
    <source>
        <dbReference type="ARBA" id="ARBA00022833"/>
    </source>
</evidence>
<dbReference type="EMBL" id="AFPY01000088">
    <property type="protein sequence ID" value="EGQ16761.1"/>
    <property type="molecule type" value="Genomic_DNA"/>
</dbReference>
<evidence type="ECO:0000256" key="3">
    <source>
        <dbReference type="ARBA" id="ARBA00029741"/>
    </source>
</evidence>
<keyword evidence="9" id="KW-0413">Isomerase</keyword>
<evidence type="ECO:0000259" key="7">
    <source>
        <dbReference type="Pfam" id="PF20511"/>
    </source>
</evidence>
<dbReference type="Pfam" id="PF20511">
    <property type="entry name" value="PMI_typeI_cat"/>
    <property type="match status" value="1"/>
</dbReference>
<dbReference type="InterPro" id="IPR049071">
    <property type="entry name" value="MPI_cupin_dom"/>
</dbReference>
<feature type="binding site" evidence="5">
    <location>
        <position position="133"/>
    </location>
    <ligand>
        <name>Zn(2+)</name>
        <dbReference type="ChEBI" id="CHEBI:29105"/>
    </ligand>
</feature>
<dbReference type="GO" id="GO:0004476">
    <property type="term" value="F:mannose-6-phosphate isomerase activity"/>
    <property type="evidence" value="ECO:0007669"/>
    <property type="project" value="InterPro"/>
</dbReference>
<evidence type="ECO:0000259" key="8">
    <source>
        <dbReference type="Pfam" id="PF21621"/>
    </source>
</evidence>
<comment type="cofactor">
    <cofactor evidence="5">
        <name>Zn(2+)</name>
        <dbReference type="ChEBI" id="CHEBI:29105"/>
    </cofactor>
    <text evidence="5">Binds 1 zinc ion per subunit.</text>
</comment>
<feature type="binding site" evidence="5">
    <location>
        <position position="150"/>
    </location>
    <ligand>
        <name>Zn(2+)</name>
        <dbReference type="ChEBI" id="CHEBI:29105"/>
    </ligand>
</feature>
<dbReference type="InterPro" id="IPR011051">
    <property type="entry name" value="RmlC_Cupin_sf"/>
</dbReference>
<protein>
    <recommendedName>
        <fullName evidence="3">Phosphohexomutase</fullName>
    </recommendedName>
    <alternativeName>
        <fullName evidence="4">Phosphomannose isomerase</fullName>
    </alternativeName>
</protein>
<dbReference type="PIRSF" id="PIRSF036894">
    <property type="entry name" value="PMI_Firm_short"/>
    <property type="match status" value="1"/>
</dbReference>
<evidence type="ECO:0000256" key="5">
    <source>
        <dbReference type="PIRSR" id="PIRSR036894-1"/>
    </source>
</evidence>
<proteinExistence type="predicted"/>
<dbReference type="GO" id="GO:0005975">
    <property type="term" value="P:carbohydrate metabolic process"/>
    <property type="evidence" value="ECO:0007669"/>
    <property type="project" value="InterPro"/>
</dbReference>
<dbReference type="GO" id="GO:0008270">
    <property type="term" value="F:zinc ion binding"/>
    <property type="evidence" value="ECO:0007669"/>
    <property type="project" value="InterPro"/>
</dbReference>
<sequence length="351" mass="40450">MIYNVFDCLLCFFYVKVVSLHLTDEHRRTYKRMEIIKFRPILKQVLWGGDKIIPFKQLNIEMDQVGESWEISGVKNNESIVANGQYEGMKLNDLVALLKGNLVGKENYERFGNEFPLLVKFIDAKKQLSIQVHPDDEHAIRNGLKRGKTEMWYIMESAPYATLLSGLKHNITPQEYKTMVENDTITDALCEYKVHEGEVFYLPAGRIHSIGAGTFLAEIQETSDITYRIYDFKRKDNDGNYRQLHTEKAAECIDYNVEDDYRAKYKPCKNKGIELVRCKHFTTSVYDLNEPMQLDYSELDSFVVLMALSGKCMLSTNEQNIELRAGETVLLPATIQTVNVSGDVKFLETFV</sequence>
<dbReference type="PANTHER" id="PTHR42742">
    <property type="entry name" value="TRANSCRIPTIONAL REPRESSOR MPRA"/>
    <property type="match status" value="1"/>
</dbReference>
<evidence type="ECO:0000256" key="4">
    <source>
        <dbReference type="ARBA" id="ARBA00030762"/>
    </source>
</evidence>
<dbReference type="CDD" id="cd07010">
    <property type="entry name" value="cupin_PMI_type_I_N_bac"/>
    <property type="match status" value="1"/>
</dbReference>
<feature type="binding site" evidence="5">
    <location>
        <position position="208"/>
    </location>
    <ligand>
        <name>Zn(2+)</name>
        <dbReference type="ChEBI" id="CHEBI:29105"/>
    </ligand>
</feature>
<comment type="caution">
    <text evidence="9">The sequence shown here is derived from an EMBL/GenBank/DDBJ whole genome shotgun (WGS) entry which is preliminary data.</text>
</comment>
<feature type="domain" description="Phosphomannose isomerase type I catalytic" evidence="7">
    <location>
        <begin position="40"/>
        <end position="154"/>
    </location>
</feature>
<name>F9DIS8_9BACT</name>
<evidence type="ECO:0000313" key="10">
    <source>
        <dbReference type="Proteomes" id="UP000004123"/>
    </source>
</evidence>
<dbReference type="InterPro" id="IPR046457">
    <property type="entry name" value="PMI_typeI_cat"/>
</dbReference>
<dbReference type="eggNOG" id="COG1482">
    <property type="taxonomic scope" value="Bacteria"/>
</dbReference>
<organism evidence="9 10">
    <name type="scientific">Prevotella pallens ATCC 700821</name>
    <dbReference type="NCBI Taxonomy" id="997353"/>
    <lineage>
        <taxon>Bacteria</taxon>
        <taxon>Pseudomonadati</taxon>
        <taxon>Bacteroidota</taxon>
        <taxon>Bacteroidia</taxon>
        <taxon>Bacteroidales</taxon>
        <taxon>Prevotellaceae</taxon>
        <taxon>Prevotella</taxon>
    </lineage>
</organism>